<reference evidence="1" key="1">
    <citation type="submission" date="2018-10" db="EMBL/GenBank/DDBJ databases">
        <authorList>
            <person name="Plewniak F."/>
        </authorList>
    </citation>
    <scope>NUCLEOTIDE SEQUENCE</scope>
</reference>
<sequence length="36" mass="4483">MLEYYKQYLCQLFQCVEIKQIVFFSHLYISLMCKKT</sequence>
<accession>A0A3P3ZNZ5</accession>
<proteinExistence type="predicted"/>
<dbReference type="AlphaFoldDB" id="A0A3P3ZNZ5"/>
<name>A0A3P3ZNZ5_9ZZZZ</name>
<protein>
    <submittedName>
        <fullName evidence="1">Uncharacterized protein</fullName>
    </submittedName>
</protein>
<gene>
    <name evidence="1" type="ORF">CARN8_3320006</name>
</gene>
<dbReference type="EMBL" id="UOYP01000260">
    <property type="protein sequence ID" value="VAY88593.1"/>
    <property type="molecule type" value="Genomic_DNA"/>
</dbReference>
<evidence type="ECO:0000313" key="1">
    <source>
        <dbReference type="EMBL" id="VAY88593.1"/>
    </source>
</evidence>
<organism evidence="1">
    <name type="scientific">mine drainage metagenome</name>
    <dbReference type="NCBI Taxonomy" id="410659"/>
    <lineage>
        <taxon>unclassified sequences</taxon>
        <taxon>metagenomes</taxon>
        <taxon>ecological metagenomes</taxon>
    </lineage>
</organism>